<gene>
    <name evidence="2" type="ORF">CBRE1094_LOCUS21773</name>
</gene>
<dbReference type="AlphaFoldDB" id="A0A7S2GQW2"/>
<evidence type="ECO:0000313" key="2">
    <source>
        <dbReference type="EMBL" id="CAD9468049.1"/>
    </source>
</evidence>
<reference evidence="2" key="1">
    <citation type="submission" date="2021-01" db="EMBL/GenBank/DDBJ databases">
        <authorList>
            <person name="Corre E."/>
            <person name="Pelletier E."/>
            <person name="Niang G."/>
            <person name="Scheremetjew M."/>
            <person name="Finn R."/>
            <person name="Kale V."/>
            <person name="Holt S."/>
            <person name="Cochrane G."/>
            <person name="Meng A."/>
            <person name="Brown T."/>
            <person name="Cohen L."/>
        </authorList>
    </citation>
    <scope>NUCLEOTIDE SEQUENCE</scope>
    <source>
        <strain evidence="2">UTEX LB 985</strain>
    </source>
</reference>
<accession>A0A7S2GQW2</accession>
<name>A0A7S2GQW2_9EUKA</name>
<dbReference type="EMBL" id="HBGU01039933">
    <property type="protein sequence ID" value="CAD9468049.1"/>
    <property type="molecule type" value="Transcribed_RNA"/>
</dbReference>
<protein>
    <submittedName>
        <fullName evidence="2">Uncharacterized protein</fullName>
    </submittedName>
</protein>
<sequence>MGQRAEGDLGRVESAGRSRAPSDITKLEPEPEPGVAGLSWAHVYALLELANSQFAKEAGHARNAIVYTWLYHLLRGVIINVPPPSLTPGSPSLSLSPSTSL</sequence>
<proteinExistence type="predicted"/>
<organism evidence="2">
    <name type="scientific">Haptolina brevifila</name>
    <dbReference type="NCBI Taxonomy" id="156173"/>
    <lineage>
        <taxon>Eukaryota</taxon>
        <taxon>Haptista</taxon>
        <taxon>Haptophyta</taxon>
        <taxon>Prymnesiophyceae</taxon>
        <taxon>Prymnesiales</taxon>
        <taxon>Prymnesiaceae</taxon>
        <taxon>Haptolina</taxon>
    </lineage>
</organism>
<feature type="region of interest" description="Disordered" evidence="1">
    <location>
        <begin position="1"/>
        <end position="33"/>
    </location>
</feature>
<feature type="compositionally biased region" description="Basic and acidic residues" evidence="1">
    <location>
        <begin position="1"/>
        <end position="16"/>
    </location>
</feature>
<evidence type="ECO:0000256" key="1">
    <source>
        <dbReference type="SAM" id="MobiDB-lite"/>
    </source>
</evidence>